<evidence type="ECO:0000313" key="3">
    <source>
        <dbReference type="Proteomes" id="UP001355056"/>
    </source>
</evidence>
<accession>A0ABU7YUW5</accession>
<gene>
    <name evidence="2" type="ORF">SNE34_01560</name>
</gene>
<dbReference type="Proteomes" id="UP001355056">
    <property type="component" value="Unassembled WGS sequence"/>
</dbReference>
<keyword evidence="1" id="KW-1133">Transmembrane helix</keyword>
<name>A0ABU7YUW5_9GAMM</name>
<comment type="caution">
    <text evidence="2">The sequence shown here is derived from an EMBL/GenBank/DDBJ whole genome shotgun (WGS) entry which is preliminary data.</text>
</comment>
<dbReference type="RefSeq" id="WP_332614064.1">
    <property type="nucleotide sequence ID" value="NZ_JAXGFP010000001.1"/>
</dbReference>
<keyword evidence="3" id="KW-1185">Reference proteome</keyword>
<sequence>MEAGISGFLISLLGAAVVGLVAWVWSLWRSHNDLKLKVAEEYVRTANLAEFRGEIHSLRDLVYRIALKMEVPVFTDHR</sequence>
<evidence type="ECO:0000313" key="2">
    <source>
        <dbReference type="EMBL" id="MEG3182702.1"/>
    </source>
</evidence>
<dbReference type="EMBL" id="JAXGFP010000001">
    <property type="protein sequence ID" value="MEG3182702.1"/>
    <property type="molecule type" value="Genomic_DNA"/>
</dbReference>
<organism evidence="2 3">
    <name type="scientific">Novilysobacter erysipheiresistens</name>
    <dbReference type="NCBI Taxonomy" id="1749332"/>
    <lineage>
        <taxon>Bacteria</taxon>
        <taxon>Pseudomonadati</taxon>
        <taxon>Pseudomonadota</taxon>
        <taxon>Gammaproteobacteria</taxon>
        <taxon>Lysobacterales</taxon>
        <taxon>Lysobacteraceae</taxon>
        <taxon>Novilysobacter</taxon>
    </lineage>
</organism>
<feature type="transmembrane region" description="Helical" evidence="1">
    <location>
        <begin position="6"/>
        <end position="28"/>
    </location>
</feature>
<keyword evidence="1" id="KW-0472">Membrane</keyword>
<protein>
    <submittedName>
        <fullName evidence="2">Uncharacterized protein</fullName>
    </submittedName>
</protein>
<keyword evidence="1" id="KW-0812">Transmembrane</keyword>
<proteinExistence type="predicted"/>
<evidence type="ECO:0000256" key="1">
    <source>
        <dbReference type="SAM" id="Phobius"/>
    </source>
</evidence>
<reference evidence="2 3" key="1">
    <citation type="journal article" date="2016" name="Int. J. Syst. Evol. Microbiol.">
        <title>Lysobacter erysipheiresistens sp. nov., an antagonist of powdery mildew, isolated from tobacco-cultivated soil.</title>
        <authorList>
            <person name="Xie B."/>
            <person name="Li T."/>
            <person name="Lin X."/>
            <person name="Wang C.J."/>
            <person name="Chen Y.J."/>
            <person name="Liu W.J."/>
            <person name="Zhao Z.W."/>
        </authorList>
    </citation>
    <scope>NUCLEOTIDE SEQUENCE [LARGE SCALE GENOMIC DNA]</scope>
    <source>
        <strain evidence="2 3">RS-LYSO-3</strain>
    </source>
</reference>